<dbReference type="Pfam" id="PF13643">
    <property type="entry name" value="DUF4145"/>
    <property type="match status" value="1"/>
</dbReference>
<feature type="domain" description="DUF4145" evidence="1">
    <location>
        <begin position="98"/>
        <end position="170"/>
    </location>
</feature>
<proteinExistence type="predicted"/>
<dbReference type="EMBL" id="JBHUEJ010000016">
    <property type="protein sequence ID" value="MFD1710509.1"/>
    <property type="molecule type" value="Genomic_DNA"/>
</dbReference>
<dbReference type="Proteomes" id="UP001597304">
    <property type="component" value="Unassembled WGS sequence"/>
</dbReference>
<keyword evidence="3" id="KW-1185">Reference proteome</keyword>
<evidence type="ECO:0000313" key="3">
    <source>
        <dbReference type="Proteomes" id="UP001597304"/>
    </source>
</evidence>
<dbReference type="RefSeq" id="WP_147912633.1">
    <property type="nucleotide sequence ID" value="NZ_JBHUEJ010000016.1"/>
</dbReference>
<dbReference type="InterPro" id="IPR025285">
    <property type="entry name" value="DUF4145"/>
</dbReference>
<sequence>MDSKPAKTFLECDRCRTATVHTLLHTVESDVEFCDADGYKGHEPATYRLLQCDGCSRVSVYVWSALHSPHSQFGEREYPGKVPELSEAPALVRKAFHQAERVRSVSNEAYAVKARAVLETIVRDRGVEQRNLAQGLAILADQEAIPPLLAKAATYIRLLGNAAAHSVEVSFTENHVRMIETFVAALINHLYIWPTAFQEFSDLLGGDGDGDGDGRCES</sequence>
<gene>
    <name evidence="2" type="ORF">ACFSF0_07815</name>
</gene>
<name>A0ABW4KRV0_9BURK</name>
<evidence type="ECO:0000313" key="2">
    <source>
        <dbReference type="EMBL" id="MFD1710509.1"/>
    </source>
</evidence>
<comment type="caution">
    <text evidence="2">The sequence shown here is derived from an EMBL/GenBank/DDBJ whole genome shotgun (WGS) entry which is preliminary data.</text>
</comment>
<protein>
    <submittedName>
        <fullName evidence="2">DUF4145 domain-containing protein</fullName>
    </submittedName>
</protein>
<organism evidence="2 3">
    <name type="scientific">Ottowia flava</name>
    <dbReference type="NCBI Taxonomy" id="2675430"/>
    <lineage>
        <taxon>Bacteria</taxon>
        <taxon>Pseudomonadati</taxon>
        <taxon>Pseudomonadota</taxon>
        <taxon>Betaproteobacteria</taxon>
        <taxon>Burkholderiales</taxon>
        <taxon>Comamonadaceae</taxon>
        <taxon>Ottowia</taxon>
    </lineage>
</organism>
<evidence type="ECO:0000259" key="1">
    <source>
        <dbReference type="Pfam" id="PF13643"/>
    </source>
</evidence>
<reference evidence="3" key="1">
    <citation type="journal article" date="2019" name="Int. J. Syst. Evol. Microbiol.">
        <title>The Global Catalogue of Microorganisms (GCM) 10K type strain sequencing project: providing services to taxonomists for standard genome sequencing and annotation.</title>
        <authorList>
            <consortium name="The Broad Institute Genomics Platform"/>
            <consortium name="The Broad Institute Genome Sequencing Center for Infectious Disease"/>
            <person name="Wu L."/>
            <person name="Ma J."/>
        </authorList>
    </citation>
    <scope>NUCLEOTIDE SEQUENCE [LARGE SCALE GENOMIC DNA]</scope>
    <source>
        <strain evidence="3">LMG 29247</strain>
    </source>
</reference>
<accession>A0ABW4KRV0</accession>